<dbReference type="InterPro" id="IPR051677">
    <property type="entry name" value="AfsR-DnrI-RedD_regulator"/>
</dbReference>
<feature type="non-terminal residue" evidence="5">
    <location>
        <position position="1"/>
    </location>
</feature>
<dbReference type="Pfam" id="PF25873">
    <property type="entry name" value="WHD_MalT"/>
    <property type="match status" value="1"/>
</dbReference>
<evidence type="ECO:0000256" key="2">
    <source>
        <dbReference type="ARBA" id="ARBA00023125"/>
    </source>
</evidence>
<evidence type="ECO:0000256" key="1">
    <source>
        <dbReference type="ARBA" id="ARBA00005820"/>
    </source>
</evidence>
<accession>A0A3B0ZXB5</accession>
<dbReference type="Pfam" id="PF03704">
    <property type="entry name" value="BTAD"/>
    <property type="match status" value="1"/>
</dbReference>
<protein>
    <recommendedName>
        <fullName evidence="6">Bacterial transcriptional activator domain-containing protein</fullName>
    </recommendedName>
</protein>
<dbReference type="InterPro" id="IPR005158">
    <property type="entry name" value="BTAD"/>
</dbReference>
<sequence length="812" mass="94028">NNRNALFNYVAQEIIAEFDEPTREVLFKTSFLKRISLSVAKKLTGEPRTKKILHHLSSHQLLTIQHNRLDNSFEYHPLFREFLLQAAEQKYGKSDILQLQNKAAVLLLENSDIQSSAKIFVNIEDWHALSSLIKKTASELIHKGLHLTIKKWLAIMPEHILSNDPWLLYWLGSSKLVSDPKEARNHYQLAYKLFTDKSNSKGAYLSWIGMASSVIFGTDDYYVGNELITMHESLQSRFPVFLNFRIRAEYTFCIFTLMMLIDPLHPDFYAKKKEMEQQYKLVPFKKEKVLLGTFLLNYYLFYGNSQQLEAIDDQLWKYVNDEKLPPLNKVCVCVSKMIRSFMQASESDVDVAYKIAEEIENRHGVNVFRFWVSGYASMLYLSLDNSKQAKKYIDICCNKKDPSRRLEMAQCEYIKSWYAMNNGDANEAARYLEISLEHIKGTNGYVYEFVYPKAYVVVLLENGEITKADKLLSQIEEKYKDERFKYAKEYSIALARAYYYFVTGNEKQFFIKMKSAVRHGETFNVTYSGYWINRHMAKMFAKCLTQGIGENYIRRVIKLRNILPPSDLVGSELWPYPVKIYTLGRFSILLNDQSIDSETRPFDILKTLLAFGGRDVHEEKIMDALWPDAEGDQAQASFKTSLHRLRKVFGDLDVLVLKNHQLSLNEQYAWVDTWAMSRLFEPAQQSIETKDNVKSTTLAGKLMQYYRGHFLSNEPASWAIHQREGLRLRFIRHTIALAQSIENGDSQTAIQCYQRLLETDSLIEEAYQGLIRCYQAQDRPAEARASYEKCVTIFASTSGSSPSSATTSLMKI</sequence>
<dbReference type="InterPro" id="IPR059106">
    <property type="entry name" value="WHD_MalT"/>
</dbReference>
<dbReference type="InterPro" id="IPR011990">
    <property type="entry name" value="TPR-like_helical_dom_sf"/>
</dbReference>
<dbReference type="GO" id="GO:0000160">
    <property type="term" value="P:phosphorelay signal transduction system"/>
    <property type="evidence" value="ECO:0007669"/>
    <property type="project" value="InterPro"/>
</dbReference>
<dbReference type="InterPro" id="IPR016032">
    <property type="entry name" value="Sig_transdc_resp-reg_C-effctor"/>
</dbReference>
<dbReference type="InterPro" id="IPR036388">
    <property type="entry name" value="WH-like_DNA-bd_sf"/>
</dbReference>
<evidence type="ECO:0000259" key="4">
    <source>
        <dbReference type="SMART" id="SM01043"/>
    </source>
</evidence>
<feature type="domain" description="Bacterial transcriptional activator" evidence="4">
    <location>
        <begin position="671"/>
        <end position="811"/>
    </location>
</feature>
<dbReference type="InterPro" id="IPR001867">
    <property type="entry name" value="OmpR/PhoB-type_DNA-bd"/>
</dbReference>
<dbReference type="SUPFAM" id="SSF46894">
    <property type="entry name" value="C-terminal effector domain of the bipartite response regulators"/>
    <property type="match status" value="1"/>
</dbReference>
<dbReference type="GO" id="GO:0003677">
    <property type="term" value="F:DNA binding"/>
    <property type="evidence" value="ECO:0007669"/>
    <property type="project" value="UniProtKB-KW"/>
</dbReference>
<dbReference type="AlphaFoldDB" id="A0A3B0ZXB5"/>
<dbReference type="SMART" id="SM01043">
    <property type="entry name" value="BTAD"/>
    <property type="match status" value="1"/>
</dbReference>
<evidence type="ECO:0000259" key="3">
    <source>
        <dbReference type="SMART" id="SM00862"/>
    </source>
</evidence>
<dbReference type="PANTHER" id="PTHR35807:SF2">
    <property type="entry name" value="TRANSCRIPTIONAL ACTIVATOR DOMAIN"/>
    <property type="match status" value="1"/>
</dbReference>
<dbReference type="Gene3D" id="1.25.40.10">
    <property type="entry name" value="Tetratricopeptide repeat domain"/>
    <property type="match status" value="1"/>
</dbReference>
<proteinExistence type="inferred from homology"/>
<reference evidence="5" key="1">
    <citation type="submission" date="2018-06" db="EMBL/GenBank/DDBJ databases">
        <authorList>
            <person name="Zhirakovskaya E."/>
        </authorList>
    </citation>
    <scope>NUCLEOTIDE SEQUENCE</scope>
</reference>
<feature type="domain" description="OmpR/PhoB-type" evidence="3">
    <location>
        <begin position="592"/>
        <end position="664"/>
    </location>
</feature>
<name>A0A3B0ZXB5_9ZZZZ</name>
<dbReference type="GO" id="GO:0006355">
    <property type="term" value="P:regulation of DNA-templated transcription"/>
    <property type="evidence" value="ECO:0007669"/>
    <property type="project" value="InterPro"/>
</dbReference>
<keyword evidence="2" id="KW-0238">DNA-binding</keyword>
<evidence type="ECO:0000313" key="5">
    <source>
        <dbReference type="EMBL" id="VAW92017.1"/>
    </source>
</evidence>
<comment type="similarity">
    <text evidence="1">Belongs to the AfsR/DnrI/RedD regulatory family.</text>
</comment>
<gene>
    <name evidence="5" type="ORF">MNBD_GAMMA23-294</name>
</gene>
<dbReference type="SMART" id="SM00862">
    <property type="entry name" value="Trans_reg_C"/>
    <property type="match status" value="1"/>
</dbReference>
<dbReference type="Gene3D" id="1.10.10.10">
    <property type="entry name" value="Winged helix-like DNA-binding domain superfamily/Winged helix DNA-binding domain"/>
    <property type="match status" value="1"/>
</dbReference>
<dbReference type="EMBL" id="UOFT01000021">
    <property type="protein sequence ID" value="VAW92017.1"/>
    <property type="molecule type" value="Genomic_DNA"/>
</dbReference>
<evidence type="ECO:0008006" key="6">
    <source>
        <dbReference type="Google" id="ProtNLM"/>
    </source>
</evidence>
<dbReference type="PANTHER" id="PTHR35807">
    <property type="entry name" value="TRANSCRIPTIONAL REGULATOR REDD-RELATED"/>
    <property type="match status" value="1"/>
</dbReference>
<organism evidence="5">
    <name type="scientific">hydrothermal vent metagenome</name>
    <dbReference type="NCBI Taxonomy" id="652676"/>
    <lineage>
        <taxon>unclassified sequences</taxon>
        <taxon>metagenomes</taxon>
        <taxon>ecological metagenomes</taxon>
    </lineage>
</organism>
<dbReference type="SUPFAM" id="SSF48452">
    <property type="entry name" value="TPR-like"/>
    <property type="match status" value="1"/>
</dbReference>